<dbReference type="PROSITE" id="PS00455">
    <property type="entry name" value="AMP_BINDING"/>
    <property type="match status" value="1"/>
</dbReference>
<organism evidence="6 7">
    <name type="scientific">Nocardia colli</name>
    <dbReference type="NCBI Taxonomy" id="2545717"/>
    <lineage>
        <taxon>Bacteria</taxon>
        <taxon>Bacillati</taxon>
        <taxon>Actinomycetota</taxon>
        <taxon>Actinomycetes</taxon>
        <taxon>Mycobacteriales</taxon>
        <taxon>Nocardiaceae</taxon>
        <taxon>Nocardia</taxon>
    </lineage>
</organism>
<evidence type="ECO:0000256" key="4">
    <source>
        <dbReference type="ARBA" id="ARBA00023098"/>
    </source>
</evidence>
<evidence type="ECO:0000259" key="5">
    <source>
        <dbReference type="Pfam" id="PF00501"/>
    </source>
</evidence>
<dbReference type="PANTHER" id="PTHR22754">
    <property type="entry name" value="DISCO-INTERACTING PROTEIN 2 DIP2 -RELATED"/>
    <property type="match status" value="1"/>
</dbReference>
<dbReference type="GO" id="GO:0016874">
    <property type="term" value="F:ligase activity"/>
    <property type="evidence" value="ECO:0007669"/>
    <property type="project" value="UniProtKB-KW"/>
</dbReference>
<dbReference type="PANTHER" id="PTHR22754:SF32">
    <property type="entry name" value="DISCO-INTERACTING PROTEIN 2"/>
    <property type="match status" value="1"/>
</dbReference>
<dbReference type="GO" id="GO:0070566">
    <property type="term" value="F:adenylyltransferase activity"/>
    <property type="evidence" value="ECO:0007669"/>
    <property type="project" value="TreeGrafter"/>
</dbReference>
<feature type="domain" description="AMP-dependent synthetase/ligase" evidence="5">
    <location>
        <begin position="14"/>
        <end position="379"/>
    </location>
</feature>
<dbReference type="InterPro" id="IPR020845">
    <property type="entry name" value="AMP-binding_CS"/>
</dbReference>
<dbReference type="Gene3D" id="3.30.300.30">
    <property type="match status" value="1"/>
</dbReference>
<keyword evidence="3" id="KW-0276">Fatty acid metabolism</keyword>
<dbReference type="InterPro" id="IPR045851">
    <property type="entry name" value="AMP-bd_C_sf"/>
</dbReference>
<dbReference type="GO" id="GO:0006633">
    <property type="term" value="P:fatty acid biosynthetic process"/>
    <property type="evidence" value="ECO:0007669"/>
    <property type="project" value="TreeGrafter"/>
</dbReference>
<evidence type="ECO:0000256" key="3">
    <source>
        <dbReference type="ARBA" id="ARBA00022832"/>
    </source>
</evidence>
<dbReference type="SUPFAM" id="SSF56801">
    <property type="entry name" value="Acetyl-CoA synthetase-like"/>
    <property type="match status" value="1"/>
</dbReference>
<protein>
    <submittedName>
        <fullName evidence="6">Fatty acyl-AMP ligase</fullName>
    </submittedName>
</protein>
<name>A0A5N0DU59_9NOCA</name>
<dbReference type="CDD" id="cd05931">
    <property type="entry name" value="FAAL"/>
    <property type="match status" value="1"/>
</dbReference>
<dbReference type="InterPro" id="IPR040097">
    <property type="entry name" value="FAAL/FAAC"/>
</dbReference>
<evidence type="ECO:0000256" key="1">
    <source>
        <dbReference type="ARBA" id="ARBA00006432"/>
    </source>
</evidence>
<dbReference type="Gene3D" id="3.40.50.12780">
    <property type="entry name" value="N-terminal domain of ligase-like"/>
    <property type="match status" value="1"/>
</dbReference>
<proteinExistence type="inferred from homology"/>
<dbReference type="InterPro" id="IPR000873">
    <property type="entry name" value="AMP-dep_synth/lig_dom"/>
</dbReference>
<accession>A0A5N0DU59</accession>
<keyword evidence="7" id="KW-1185">Reference proteome</keyword>
<keyword evidence="4" id="KW-0443">Lipid metabolism</keyword>
<evidence type="ECO:0000313" key="7">
    <source>
        <dbReference type="Proteomes" id="UP000323876"/>
    </source>
</evidence>
<dbReference type="InterPro" id="IPR042099">
    <property type="entry name" value="ANL_N_sf"/>
</dbReference>
<keyword evidence="2 6" id="KW-0436">Ligase</keyword>
<dbReference type="Pfam" id="PF00501">
    <property type="entry name" value="AMP-binding"/>
    <property type="match status" value="1"/>
</dbReference>
<comment type="caution">
    <text evidence="6">The sequence shown here is derived from an EMBL/GenBank/DDBJ whole genome shotgun (WGS) entry which is preliminary data.</text>
</comment>
<dbReference type="AlphaFoldDB" id="A0A5N0DU59"/>
<dbReference type="GO" id="GO:0005886">
    <property type="term" value="C:plasma membrane"/>
    <property type="evidence" value="ECO:0007669"/>
    <property type="project" value="TreeGrafter"/>
</dbReference>
<dbReference type="GO" id="GO:0071766">
    <property type="term" value="P:Actinobacterium-type cell wall biogenesis"/>
    <property type="evidence" value="ECO:0007669"/>
    <property type="project" value="UniProtKB-ARBA"/>
</dbReference>
<gene>
    <name evidence="6" type="ORF">F3087_40590</name>
</gene>
<dbReference type="OrthoDB" id="3671040at2"/>
<evidence type="ECO:0000313" key="6">
    <source>
        <dbReference type="EMBL" id="KAA8880618.1"/>
    </source>
</evidence>
<comment type="similarity">
    <text evidence="1">Belongs to the ATP-dependent AMP-binding enzyme family.</text>
</comment>
<sequence length="528" mass="55982">MYSDTPTLIDILRYRATVTPDNVAYRFLVDGTAEQQNSFTYRELWYRALGVSGQARAAGLTGTRVILAVPPGLDYVAGLFGLIHAGVTVVPTFPLAGRRAVERLSTVLSDSSPAAVIVAADGKALSGLIPDSVPVLPVTTHCTVEEPPFHAADPVLLQYTSGSTGDPKGVVLTQENLMSNCEALTCHVGVEAGRTGLTWLPPYHDMGLIGTIVFALYGGWPLVMMSPEHFVQRPARWLEAIGAFHATITVAPAFALDLCCRMVTDDERAGLDLTSLRQLFCGSEPILPGLLDNFSRRFAGRGLSRDALIPCYGLAEATLFVTGRRPGDRLRVEDGVLSCGVPAAGHEVLITDPATGQSCPEGEVGEIGVRGPNVAAGYFGDRRRTASVFRAGPHGDALRTGDLGYLHDGELFVTGRISGVIVVAGRNLHPQDVEATVNGCHDLIYRSVAFGVPGAAGEDLVVMAEFLGGDAEAARVPGLRGAVVAAVAARHGVRPREVGFTGLGRIPTTTSGKLRRGEARRRYLEVTP</sequence>
<dbReference type="Proteomes" id="UP000323876">
    <property type="component" value="Unassembled WGS sequence"/>
</dbReference>
<dbReference type="EMBL" id="VXLC01000032">
    <property type="protein sequence ID" value="KAA8880618.1"/>
    <property type="molecule type" value="Genomic_DNA"/>
</dbReference>
<evidence type="ECO:0000256" key="2">
    <source>
        <dbReference type="ARBA" id="ARBA00022598"/>
    </source>
</evidence>
<dbReference type="FunFam" id="3.40.50.12780:FF:000013">
    <property type="entry name" value="Long-chain-fatty-acid--AMP ligase FadD32"/>
    <property type="match status" value="1"/>
</dbReference>
<reference evidence="6 7" key="1">
    <citation type="submission" date="2019-09" db="EMBL/GenBank/DDBJ databases">
        <authorList>
            <person name="Wang X."/>
        </authorList>
    </citation>
    <scope>NUCLEOTIDE SEQUENCE [LARGE SCALE GENOMIC DNA]</scope>
    <source>
        <strain evidence="6 7">CICC 11023</strain>
    </source>
</reference>